<evidence type="ECO:0008006" key="3">
    <source>
        <dbReference type="Google" id="ProtNLM"/>
    </source>
</evidence>
<protein>
    <recommendedName>
        <fullName evidence="3">Phage tail collar domain-containing protein</fullName>
    </recommendedName>
</protein>
<keyword evidence="2" id="KW-1185">Reference proteome</keyword>
<proteinExistence type="predicted"/>
<organism evidence="1 2">
    <name type="scientific">Dysgonomonas termitidis</name>
    <dbReference type="NCBI Taxonomy" id="1516126"/>
    <lineage>
        <taxon>Bacteria</taxon>
        <taxon>Pseudomonadati</taxon>
        <taxon>Bacteroidota</taxon>
        <taxon>Bacteroidia</taxon>
        <taxon>Bacteroidales</taxon>
        <taxon>Dysgonomonadaceae</taxon>
        <taxon>Dysgonomonas</taxon>
    </lineage>
</organism>
<comment type="caution">
    <text evidence="1">The sequence shown here is derived from an EMBL/GenBank/DDBJ whole genome shotgun (WGS) entry which is preliminary data.</text>
</comment>
<gene>
    <name evidence="1" type="ORF">ACFO6W_07325</name>
</gene>
<dbReference type="RefSeq" id="WP_379994832.1">
    <property type="nucleotide sequence ID" value="NZ_JBHSGN010000058.1"/>
</dbReference>
<evidence type="ECO:0000313" key="2">
    <source>
        <dbReference type="Proteomes" id="UP001596023"/>
    </source>
</evidence>
<reference evidence="2" key="1">
    <citation type="journal article" date="2019" name="Int. J. Syst. Evol. Microbiol.">
        <title>The Global Catalogue of Microorganisms (GCM) 10K type strain sequencing project: providing services to taxonomists for standard genome sequencing and annotation.</title>
        <authorList>
            <consortium name="The Broad Institute Genomics Platform"/>
            <consortium name="The Broad Institute Genome Sequencing Center for Infectious Disease"/>
            <person name="Wu L."/>
            <person name="Ma J."/>
        </authorList>
    </citation>
    <scope>NUCLEOTIDE SEQUENCE [LARGE SCALE GENOMIC DNA]</scope>
    <source>
        <strain evidence="2">CCUG 66188</strain>
    </source>
</reference>
<dbReference type="EMBL" id="JBHSGN010000058">
    <property type="protein sequence ID" value="MFC4673498.1"/>
    <property type="molecule type" value="Genomic_DNA"/>
</dbReference>
<accession>A0ABV9KU64</accession>
<dbReference type="SUPFAM" id="SSF88874">
    <property type="entry name" value="Receptor-binding domain of short tail fibre protein gp12"/>
    <property type="match status" value="1"/>
</dbReference>
<sequence length="262" mass="27994">MNNVNYLGQSQFPLSSDTMQFSQEMIMLVAQLSALGGDGIYILSGCQEEGVNVTPGYVVINGEILPFAGGAKLNTVYVEEIRRDVDASGYHFPQVYISRTVKFGLGNEQRNWADFAPIATNKALASAIDAINQTLSGLQGLPAGIIVMWSGSPANVPAGWALCDGVQSPVNLSGRFVVGYNPNDEDYDAIGKTGGSKQVALTSEQNGPHVHEGVPGKMADMDRGTLHSAYSLDDYGTTASSGEGQPHENRPPYYVLAYIIKL</sequence>
<evidence type="ECO:0000313" key="1">
    <source>
        <dbReference type="EMBL" id="MFC4673498.1"/>
    </source>
</evidence>
<dbReference type="Proteomes" id="UP001596023">
    <property type="component" value="Unassembled WGS sequence"/>
</dbReference>
<dbReference type="CDD" id="cd22641">
    <property type="entry name" value="C24-like"/>
    <property type="match status" value="1"/>
</dbReference>
<name>A0ABV9KU64_9BACT</name>